<feature type="transmembrane region" description="Helical" evidence="2">
    <location>
        <begin position="259"/>
        <end position="277"/>
    </location>
</feature>
<dbReference type="OrthoDB" id="3533814at2759"/>
<keyword evidence="2" id="KW-0812">Transmembrane</keyword>
<reference evidence="4 5" key="1">
    <citation type="journal article" date="2018" name="Sci. Rep.">
        <title>Comparative genomics provides insights into the lifestyle and reveals functional heterogeneity of dark septate endophytic fungi.</title>
        <authorList>
            <person name="Knapp D.G."/>
            <person name="Nemeth J.B."/>
            <person name="Barry K."/>
            <person name="Hainaut M."/>
            <person name="Henrissat B."/>
            <person name="Johnson J."/>
            <person name="Kuo A."/>
            <person name="Lim J.H.P."/>
            <person name="Lipzen A."/>
            <person name="Nolan M."/>
            <person name="Ohm R.A."/>
            <person name="Tamas L."/>
            <person name="Grigoriev I.V."/>
            <person name="Spatafora J.W."/>
            <person name="Nagy L.G."/>
            <person name="Kovacs G.M."/>
        </authorList>
    </citation>
    <scope>NUCLEOTIDE SEQUENCE [LARGE SCALE GENOMIC DNA]</scope>
    <source>
        <strain evidence="4 5">DSE2036</strain>
    </source>
</reference>
<dbReference type="PANTHER" id="PTHR34502:SF4">
    <property type="entry name" value="DUF6594 DOMAIN-CONTAINING PROTEIN"/>
    <property type="match status" value="1"/>
</dbReference>
<protein>
    <recommendedName>
        <fullName evidence="3">DUF6594 domain-containing protein</fullName>
    </recommendedName>
</protein>
<organism evidence="4 5">
    <name type="scientific">Periconia macrospinosa</name>
    <dbReference type="NCBI Taxonomy" id="97972"/>
    <lineage>
        <taxon>Eukaryota</taxon>
        <taxon>Fungi</taxon>
        <taxon>Dikarya</taxon>
        <taxon>Ascomycota</taxon>
        <taxon>Pezizomycotina</taxon>
        <taxon>Dothideomycetes</taxon>
        <taxon>Pleosporomycetidae</taxon>
        <taxon>Pleosporales</taxon>
        <taxon>Massarineae</taxon>
        <taxon>Periconiaceae</taxon>
        <taxon>Periconia</taxon>
    </lineage>
</organism>
<keyword evidence="2" id="KW-1133">Transmembrane helix</keyword>
<sequence length="328" mass="36834">MTTGSKLTDVELGQVRDGYPALAAWIARDPDGEAFVFRKFDRLAARNILHLQSRLIALENDIDQLDEEARRTGDSETKQSLRRWETLMKHAENPNRPEKKRVAKLDELKDVLKEYYETLLRQAQVADFRKPSYRVLKTFRDYLDGKAFEKSGSSVPAHSENEDSIPMRLISGRAKEFLYDKADLIALRKANEEDLLSKLLQDHWVFKDRATSDPLDRTAIYKNHYIVRTVAAVSMTLAAILLIVAIISLYSVANPKAKLGLIALYTLLFALSVALLTNARRAEVFGATAAYAAVLVVFVSGDLGSSRGEQCLVPLDNGMFKVVRCLGQ</sequence>
<evidence type="ECO:0000256" key="2">
    <source>
        <dbReference type="SAM" id="Phobius"/>
    </source>
</evidence>
<evidence type="ECO:0000256" key="1">
    <source>
        <dbReference type="SAM" id="Coils"/>
    </source>
</evidence>
<evidence type="ECO:0000259" key="3">
    <source>
        <dbReference type="Pfam" id="PF20237"/>
    </source>
</evidence>
<dbReference type="AlphaFoldDB" id="A0A2V1D8H8"/>
<evidence type="ECO:0000313" key="4">
    <source>
        <dbReference type="EMBL" id="PVH93843.1"/>
    </source>
</evidence>
<gene>
    <name evidence="4" type="ORF">DM02DRAFT_603402</name>
</gene>
<keyword evidence="1" id="KW-0175">Coiled coil</keyword>
<feature type="coiled-coil region" evidence="1">
    <location>
        <begin position="48"/>
        <end position="75"/>
    </location>
</feature>
<dbReference type="Pfam" id="PF20237">
    <property type="entry name" value="DUF6594"/>
    <property type="match status" value="1"/>
</dbReference>
<keyword evidence="5" id="KW-1185">Reference proteome</keyword>
<dbReference type="EMBL" id="KZ805564">
    <property type="protein sequence ID" value="PVH93843.1"/>
    <property type="molecule type" value="Genomic_DNA"/>
</dbReference>
<dbReference type="Proteomes" id="UP000244855">
    <property type="component" value="Unassembled WGS sequence"/>
</dbReference>
<evidence type="ECO:0000313" key="5">
    <source>
        <dbReference type="Proteomes" id="UP000244855"/>
    </source>
</evidence>
<dbReference type="InterPro" id="IPR046529">
    <property type="entry name" value="DUF6594"/>
</dbReference>
<feature type="domain" description="DUF6594" evidence="3">
    <location>
        <begin position="19"/>
        <end position="296"/>
    </location>
</feature>
<feature type="transmembrane region" description="Helical" evidence="2">
    <location>
        <begin position="225"/>
        <end position="253"/>
    </location>
</feature>
<proteinExistence type="predicted"/>
<keyword evidence="2" id="KW-0472">Membrane</keyword>
<accession>A0A2V1D8H8</accession>
<dbReference type="PANTHER" id="PTHR34502">
    <property type="entry name" value="DUF6594 DOMAIN-CONTAINING PROTEIN-RELATED"/>
    <property type="match status" value="1"/>
</dbReference>
<name>A0A2V1D8H8_9PLEO</name>
<dbReference type="STRING" id="97972.A0A2V1D8H8"/>
<feature type="transmembrane region" description="Helical" evidence="2">
    <location>
        <begin position="284"/>
        <end position="301"/>
    </location>
</feature>